<evidence type="ECO:0000313" key="3">
    <source>
        <dbReference type="EMBL" id="KAK3897052.1"/>
    </source>
</evidence>
<evidence type="ECO:0000313" key="4">
    <source>
        <dbReference type="Proteomes" id="UP001303889"/>
    </source>
</evidence>
<feature type="transmembrane region" description="Helical" evidence="2">
    <location>
        <begin position="156"/>
        <end position="178"/>
    </location>
</feature>
<name>A0AAN6M9M0_9PEZI</name>
<organism evidence="3 4">
    <name type="scientific">Staphylotrichum tortipilum</name>
    <dbReference type="NCBI Taxonomy" id="2831512"/>
    <lineage>
        <taxon>Eukaryota</taxon>
        <taxon>Fungi</taxon>
        <taxon>Dikarya</taxon>
        <taxon>Ascomycota</taxon>
        <taxon>Pezizomycotina</taxon>
        <taxon>Sordariomycetes</taxon>
        <taxon>Sordariomycetidae</taxon>
        <taxon>Sordariales</taxon>
        <taxon>Chaetomiaceae</taxon>
        <taxon>Staphylotrichum</taxon>
    </lineage>
</organism>
<evidence type="ECO:0000256" key="1">
    <source>
        <dbReference type="SAM" id="MobiDB-lite"/>
    </source>
</evidence>
<keyword evidence="2" id="KW-1133">Transmembrane helix</keyword>
<keyword evidence="2" id="KW-0472">Membrane</keyword>
<accession>A0AAN6M9M0</accession>
<dbReference type="EMBL" id="MU856292">
    <property type="protein sequence ID" value="KAK3897052.1"/>
    <property type="molecule type" value="Genomic_DNA"/>
</dbReference>
<feature type="transmembrane region" description="Helical" evidence="2">
    <location>
        <begin position="185"/>
        <end position="206"/>
    </location>
</feature>
<dbReference type="InterPro" id="IPR009571">
    <property type="entry name" value="SUR7/Rim9-like_fungi"/>
</dbReference>
<reference evidence="3" key="2">
    <citation type="submission" date="2023-05" db="EMBL/GenBank/DDBJ databases">
        <authorList>
            <consortium name="Lawrence Berkeley National Laboratory"/>
            <person name="Steindorff A."/>
            <person name="Hensen N."/>
            <person name="Bonometti L."/>
            <person name="Westerberg I."/>
            <person name="Brannstrom I.O."/>
            <person name="Guillou S."/>
            <person name="Cros-Aarteil S."/>
            <person name="Calhoun S."/>
            <person name="Haridas S."/>
            <person name="Kuo A."/>
            <person name="Mondo S."/>
            <person name="Pangilinan J."/>
            <person name="Riley R."/>
            <person name="Labutti K."/>
            <person name="Andreopoulos B."/>
            <person name="Lipzen A."/>
            <person name="Chen C."/>
            <person name="Yanf M."/>
            <person name="Daum C."/>
            <person name="Ng V."/>
            <person name="Clum A."/>
            <person name="Ohm R."/>
            <person name="Martin F."/>
            <person name="Silar P."/>
            <person name="Natvig D."/>
            <person name="Lalanne C."/>
            <person name="Gautier V."/>
            <person name="Ament-Velasquez S.L."/>
            <person name="Kruys A."/>
            <person name="Hutchinson M.I."/>
            <person name="Powell A.J."/>
            <person name="Barry K."/>
            <person name="Miller A.N."/>
            <person name="Grigoriev I.V."/>
            <person name="Debuchy R."/>
            <person name="Gladieux P."/>
            <person name="Thoren M.H."/>
            <person name="Johannesson H."/>
        </authorList>
    </citation>
    <scope>NUCLEOTIDE SEQUENCE</scope>
    <source>
        <strain evidence="3">CBS 103.79</strain>
    </source>
</reference>
<protein>
    <submittedName>
        <fullName evidence="3">Uncharacterized protein</fullName>
    </submittedName>
</protein>
<feature type="non-terminal residue" evidence="3">
    <location>
        <position position="395"/>
    </location>
</feature>
<dbReference type="GO" id="GO:0005886">
    <property type="term" value="C:plasma membrane"/>
    <property type="evidence" value="ECO:0007669"/>
    <property type="project" value="InterPro"/>
</dbReference>
<reference evidence="3" key="1">
    <citation type="journal article" date="2023" name="Mol. Phylogenet. Evol.">
        <title>Genome-scale phylogeny and comparative genomics of the fungal order Sordariales.</title>
        <authorList>
            <person name="Hensen N."/>
            <person name="Bonometti L."/>
            <person name="Westerberg I."/>
            <person name="Brannstrom I.O."/>
            <person name="Guillou S."/>
            <person name="Cros-Aarteil S."/>
            <person name="Calhoun S."/>
            <person name="Haridas S."/>
            <person name="Kuo A."/>
            <person name="Mondo S."/>
            <person name="Pangilinan J."/>
            <person name="Riley R."/>
            <person name="LaButti K."/>
            <person name="Andreopoulos B."/>
            <person name="Lipzen A."/>
            <person name="Chen C."/>
            <person name="Yan M."/>
            <person name="Daum C."/>
            <person name="Ng V."/>
            <person name="Clum A."/>
            <person name="Steindorff A."/>
            <person name="Ohm R.A."/>
            <person name="Martin F."/>
            <person name="Silar P."/>
            <person name="Natvig D.O."/>
            <person name="Lalanne C."/>
            <person name="Gautier V."/>
            <person name="Ament-Velasquez S.L."/>
            <person name="Kruys A."/>
            <person name="Hutchinson M.I."/>
            <person name="Powell A.J."/>
            <person name="Barry K."/>
            <person name="Miller A.N."/>
            <person name="Grigoriev I.V."/>
            <person name="Debuchy R."/>
            <person name="Gladieux P."/>
            <person name="Hiltunen Thoren M."/>
            <person name="Johannesson H."/>
        </authorList>
    </citation>
    <scope>NUCLEOTIDE SEQUENCE</scope>
    <source>
        <strain evidence="3">CBS 103.79</strain>
    </source>
</reference>
<keyword evidence="4" id="KW-1185">Reference proteome</keyword>
<dbReference type="Proteomes" id="UP001303889">
    <property type="component" value="Unassembled WGS sequence"/>
</dbReference>
<feature type="compositionally biased region" description="Basic and acidic residues" evidence="1">
    <location>
        <begin position="284"/>
        <end position="295"/>
    </location>
</feature>
<evidence type="ECO:0000256" key="2">
    <source>
        <dbReference type="SAM" id="Phobius"/>
    </source>
</evidence>
<dbReference type="AlphaFoldDB" id="A0AAN6M9M0"/>
<dbReference type="Pfam" id="PF06687">
    <property type="entry name" value="SUR7"/>
    <property type="match status" value="1"/>
</dbReference>
<feature type="region of interest" description="Disordered" evidence="1">
    <location>
        <begin position="259"/>
        <end position="295"/>
    </location>
</feature>
<gene>
    <name evidence="3" type="ORF">C8A05DRAFT_20103</name>
</gene>
<sequence length="395" mass="43392">MGKKGKVLSWFWIAGFSLLSLSANIASLVGGITPRTADLCLYRVKVAVLAEGLQKLAVEDGGQPGASLLHPDLPVYWYWGMSGICDTYASKSETRCRRHFPPTDDLLSIVEASVRDRSGGNPSGVVSAWNATLSSLNPSRLRDKHSKFVSLTKASAALVVLAAIFDVLSPLVGALIVFSSNKNHTAPYVLPFAAATFAIIAGALATCAMNEGVHRVVRTGEHGGPGIIMVFVGAALRFGSSTLGCCLCSGVGREKKQEDQEYRSQQQQQQDQQHRRQRQQQTHEAPDIEKTGFEGENHLNNYFADRINSWNPRHNWTSQLRENAHIAPFRGRQEDFADFTYDDRDGAMRRLLRAANAPVNPAWTSRTRFHIEAKATLGNGGADMFLRASQLQKVR</sequence>
<proteinExistence type="predicted"/>
<comment type="caution">
    <text evidence="3">The sequence shown here is derived from an EMBL/GenBank/DDBJ whole genome shotgun (WGS) entry which is preliminary data.</text>
</comment>
<keyword evidence="2" id="KW-0812">Transmembrane</keyword>